<accession>A0A4Z2FQ74</accession>
<protein>
    <submittedName>
        <fullName evidence="1">Uncharacterized protein</fullName>
    </submittedName>
</protein>
<dbReference type="Proteomes" id="UP000314294">
    <property type="component" value="Unassembled WGS sequence"/>
</dbReference>
<sequence>MRKGHFHGSGIHRLPVAACFDSCLLEMMTAERSVLDPQDWSSVSSCSFKRGTADGLPIALSLTLVCSARVHVVTHGHASAFKVK</sequence>
<keyword evidence="2" id="KW-1185">Reference proteome</keyword>
<dbReference type="AlphaFoldDB" id="A0A4Z2FQ74"/>
<comment type="caution">
    <text evidence="1">The sequence shown here is derived from an EMBL/GenBank/DDBJ whole genome shotgun (WGS) entry which is preliminary data.</text>
</comment>
<organism evidence="1 2">
    <name type="scientific">Liparis tanakae</name>
    <name type="common">Tanaka's snailfish</name>
    <dbReference type="NCBI Taxonomy" id="230148"/>
    <lineage>
        <taxon>Eukaryota</taxon>
        <taxon>Metazoa</taxon>
        <taxon>Chordata</taxon>
        <taxon>Craniata</taxon>
        <taxon>Vertebrata</taxon>
        <taxon>Euteleostomi</taxon>
        <taxon>Actinopterygii</taxon>
        <taxon>Neopterygii</taxon>
        <taxon>Teleostei</taxon>
        <taxon>Neoteleostei</taxon>
        <taxon>Acanthomorphata</taxon>
        <taxon>Eupercaria</taxon>
        <taxon>Perciformes</taxon>
        <taxon>Cottioidei</taxon>
        <taxon>Cottales</taxon>
        <taxon>Liparidae</taxon>
        <taxon>Liparis</taxon>
    </lineage>
</organism>
<gene>
    <name evidence="1" type="ORF">EYF80_046428</name>
</gene>
<evidence type="ECO:0000313" key="1">
    <source>
        <dbReference type="EMBL" id="TNN43377.1"/>
    </source>
</evidence>
<dbReference type="EMBL" id="SRLO01000970">
    <property type="protein sequence ID" value="TNN43377.1"/>
    <property type="molecule type" value="Genomic_DNA"/>
</dbReference>
<proteinExistence type="predicted"/>
<evidence type="ECO:0000313" key="2">
    <source>
        <dbReference type="Proteomes" id="UP000314294"/>
    </source>
</evidence>
<reference evidence="1 2" key="1">
    <citation type="submission" date="2019-03" db="EMBL/GenBank/DDBJ databases">
        <title>First draft genome of Liparis tanakae, snailfish: a comprehensive survey of snailfish specific genes.</title>
        <authorList>
            <person name="Kim W."/>
            <person name="Song I."/>
            <person name="Jeong J.-H."/>
            <person name="Kim D."/>
            <person name="Kim S."/>
            <person name="Ryu S."/>
            <person name="Song J.Y."/>
            <person name="Lee S.K."/>
        </authorList>
    </citation>
    <scope>NUCLEOTIDE SEQUENCE [LARGE SCALE GENOMIC DNA]</scope>
    <source>
        <tissue evidence="1">Muscle</tissue>
    </source>
</reference>
<name>A0A4Z2FQ74_9TELE</name>